<gene>
    <name evidence="1" type="ORF">UFOVP449_225</name>
</gene>
<name>A0A6J5MA25_9CAUD</name>
<evidence type="ECO:0000313" key="1">
    <source>
        <dbReference type="EMBL" id="CAB4143584.1"/>
    </source>
</evidence>
<organism evidence="1">
    <name type="scientific">uncultured Caudovirales phage</name>
    <dbReference type="NCBI Taxonomy" id="2100421"/>
    <lineage>
        <taxon>Viruses</taxon>
        <taxon>Duplodnaviria</taxon>
        <taxon>Heunggongvirae</taxon>
        <taxon>Uroviricota</taxon>
        <taxon>Caudoviricetes</taxon>
        <taxon>Peduoviridae</taxon>
        <taxon>Maltschvirus</taxon>
        <taxon>Maltschvirus maltsch</taxon>
    </lineage>
</organism>
<sequence length="157" mass="19304">MKQFPLISFLSSPFKFPKICFYIGKVKIGTPYFLPRRWVKNTEKPGYMKAVPKRFGFDFVRLGWKTKWTSTDYLFEWNPLFSFVFFRWQIAVIITPEHPDHYWTSWLYYERNTDKTKSKRERIEQCRKEFPQTWTAYNNGEKKTVDYYTHILKKCYL</sequence>
<protein>
    <submittedName>
        <fullName evidence="1">Uncharacterized protein</fullName>
    </submittedName>
</protein>
<reference evidence="1" key="1">
    <citation type="submission" date="2020-04" db="EMBL/GenBank/DDBJ databases">
        <authorList>
            <person name="Chiriac C."/>
            <person name="Salcher M."/>
            <person name="Ghai R."/>
            <person name="Kavagutti S V."/>
        </authorList>
    </citation>
    <scope>NUCLEOTIDE SEQUENCE</scope>
</reference>
<proteinExistence type="predicted"/>
<dbReference type="EMBL" id="LR796420">
    <property type="protein sequence ID" value="CAB4143584.1"/>
    <property type="molecule type" value="Genomic_DNA"/>
</dbReference>
<accession>A0A6J5MA25</accession>